<reference evidence="3" key="1">
    <citation type="journal article" date="2019" name="Int. J. Syst. Evol. Microbiol.">
        <title>The Global Catalogue of Microorganisms (GCM) 10K type strain sequencing project: providing services to taxonomists for standard genome sequencing and annotation.</title>
        <authorList>
            <consortium name="The Broad Institute Genomics Platform"/>
            <consortium name="The Broad Institute Genome Sequencing Center for Infectious Disease"/>
            <person name="Wu L."/>
            <person name="Ma J."/>
        </authorList>
    </citation>
    <scope>NUCLEOTIDE SEQUENCE [LARGE SCALE GENOMIC DNA]</scope>
    <source>
        <strain evidence="3">CCUG 63287</strain>
    </source>
</reference>
<dbReference type="Gene3D" id="2.60.320.10">
    <property type="entry name" value="N-utilization substance G protein NusG, insert domain"/>
    <property type="match status" value="1"/>
</dbReference>
<dbReference type="Proteomes" id="UP001595987">
    <property type="component" value="Unassembled WGS sequence"/>
</dbReference>
<feature type="transmembrane region" description="Helical" evidence="1">
    <location>
        <begin position="12"/>
        <end position="31"/>
    </location>
</feature>
<protein>
    <submittedName>
        <fullName evidence="2">NusG domain II-containing protein</fullName>
    </submittedName>
</protein>
<dbReference type="Pfam" id="PF07009">
    <property type="entry name" value="NusG_II"/>
    <property type="match status" value="1"/>
</dbReference>
<keyword evidence="1" id="KW-0472">Membrane</keyword>
<evidence type="ECO:0000313" key="3">
    <source>
        <dbReference type="Proteomes" id="UP001595987"/>
    </source>
</evidence>
<evidence type="ECO:0000256" key="1">
    <source>
        <dbReference type="SAM" id="Phobius"/>
    </source>
</evidence>
<accession>A0ABV9JC16</accession>
<comment type="caution">
    <text evidence="2">The sequence shown here is derived from an EMBL/GenBank/DDBJ whole genome shotgun (WGS) entry which is preliminary data.</text>
</comment>
<dbReference type="EMBL" id="JBHSGD010000005">
    <property type="protein sequence ID" value="MFC4652303.1"/>
    <property type="molecule type" value="Genomic_DNA"/>
</dbReference>
<gene>
    <name evidence="2" type="ORF">ACFO26_05215</name>
</gene>
<name>A0ABV9JC16_9LACT</name>
<dbReference type="CDD" id="cd09911">
    <property type="entry name" value="Lin0431_like"/>
    <property type="match status" value="1"/>
</dbReference>
<organism evidence="2 3">
    <name type="scientific">Lactococcus nasutitermitis</name>
    <dbReference type="NCBI Taxonomy" id="1652957"/>
    <lineage>
        <taxon>Bacteria</taxon>
        <taxon>Bacillati</taxon>
        <taxon>Bacillota</taxon>
        <taxon>Bacilli</taxon>
        <taxon>Lactobacillales</taxon>
        <taxon>Streptococcaceae</taxon>
        <taxon>Lactococcus</taxon>
    </lineage>
</organism>
<proteinExistence type="predicted"/>
<sequence>MKFLRDIRIKPFDFVVVVVLFLASFSVLAFLPSQKAGAMAQLRVHGKVVRDFDLNKNQIWTYRAKDGDYNKIEVRNGKIAVIKANCRDQIDVKQGFISKVGQTIVCLPHSLVIQVMSGHKNNEVDYNA</sequence>
<keyword evidence="3" id="KW-1185">Reference proteome</keyword>
<dbReference type="RefSeq" id="WP_244842710.1">
    <property type="nucleotide sequence ID" value="NZ_BOVQ01000004.1"/>
</dbReference>
<dbReference type="InterPro" id="IPR038690">
    <property type="entry name" value="NusG_2_sf"/>
</dbReference>
<keyword evidence="1" id="KW-1133">Transmembrane helix</keyword>
<evidence type="ECO:0000313" key="2">
    <source>
        <dbReference type="EMBL" id="MFC4652303.1"/>
    </source>
</evidence>
<keyword evidence="1" id="KW-0812">Transmembrane</keyword>